<keyword evidence="1" id="KW-1133">Transmembrane helix</keyword>
<dbReference type="PANTHER" id="PTHR42208:SF1">
    <property type="entry name" value="HEAVY METAL TRANSPORTER"/>
    <property type="match status" value="1"/>
</dbReference>
<dbReference type="EMBL" id="FORT01000025">
    <property type="protein sequence ID" value="SFK94828.1"/>
    <property type="molecule type" value="Genomic_DNA"/>
</dbReference>
<keyword evidence="1" id="KW-0812">Transmembrane</keyword>
<evidence type="ECO:0000256" key="1">
    <source>
        <dbReference type="SAM" id="Phobius"/>
    </source>
</evidence>
<evidence type="ECO:0000259" key="2">
    <source>
        <dbReference type="Pfam" id="PF13386"/>
    </source>
</evidence>
<feature type="transmembrane region" description="Helical" evidence="1">
    <location>
        <begin position="194"/>
        <end position="220"/>
    </location>
</feature>
<organism evidence="3 4">
    <name type="scientific">Brevibacillus centrosporus</name>
    <dbReference type="NCBI Taxonomy" id="54910"/>
    <lineage>
        <taxon>Bacteria</taxon>
        <taxon>Bacillati</taxon>
        <taxon>Bacillota</taxon>
        <taxon>Bacilli</taxon>
        <taxon>Bacillales</taxon>
        <taxon>Paenibacillaceae</taxon>
        <taxon>Brevibacillus</taxon>
    </lineage>
</organism>
<feature type="transmembrane region" description="Helical" evidence="1">
    <location>
        <begin position="53"/>
        <end position="70"/>
    </location>
</feature>
<keyword evidence="4" id="KW-1185">Reference proteome</keyword>
<reference evidence="4" key="1">
    <citation type="submission" date="2016-10" db="EMBL/GenBank/DDBJ databases">
        <authorList>
            <person name="Varghese N."/>
            <person name="Submissions S."/>
        </authorList>
    </citation>
    <scope>NUCLEOTIDE SEQUENCE [LARGE SCALE GENOMIC DNA]</scope>
    <source>
        <strain evidence="4">OK042</strain>
    </source>
</reference>
<sequence>MHLGLHDYLLLTLTGIFSAPHCIGMCGGIMSAWTLQSRSSMLHTVMAYNLGRVLTYMGVGAFMGLIGSFVDAAGTIVGLQGIANVLGGLLILLWVIKKVSLPLSQWSILQLSPVQKWLDKQKSRPGVLPIFFSGLLLGFLPCGLTYTMHMKAAASGSMGEGALTLAFFGLGTLPALFLIGLFSVVLSRALRNRILVVANLLAVYIGVVSIMRGLVINGWVPHVNPWLW</sequence>
<accession>A0A1I4DMK1</accession>
<dbReference type="InterPro" id="IPR039447">
    <property type="entry name" value="UreH-like_TM_dom"/>
</dbReference>
<keyword evidence="1" id="KW-0472">Membrane</keyword>
<evidence type="ECO:0000313" key="4">
    <source>
        <dbReference type="Proteomes" id="UP000198915"/>
    </source>
</evidence>
<protein>
    <recommendedName>
        <fullName evidence="2">Urease accessory protein UreH-like transmembrane domain-containing protein</fullName>
    </recommendedName>
</protein>
<feature type="transmembrane region" description="Helical" evidence="1">
    <location>
        <begin position="76"/>
        <end position="96"/>
    </location>
</feature>
<dbReference type="PANTHER" id="PTHR42208">
    <property type="entry name" value="HEAVY METAL TRANSPORTER-RELATED"/>
    <property type="match status" value="1"/>
</dbReference>
<dbReference type="Proteomes" id="UP000198915">
    <property type="component" value="Unassembled WGS sequence"/>
</dbReference>
<dbReference type="Pfam" id="PF13386">
    <property type="entry name" value="DsbD_2"/>
    <property type="match status" value="1"/>
</dbReference>
<name>A0A1I4DMK1_9BACL</name>
<feature type="transmembrane region" description="Helical" evidence="1">
    <location>
        <begin position="126"/>
        <end position="146"/>
    </location>
</feature>
<dbReference type="AlphaFoldDB" id="A0A1I4DMK1"/>
<feature type="transmembrane region" description="Helical" evidence="1">
    <location>
        <begin position="166"/>
        <end position="187"/>
    </location>
</feature>
<proteinExistence type="predicted"/>
<feature type="domain" description="Urease accessory protein UreH-like transmembrane" evidence="2">
    <location>
        <begin position="12"/>
        <end position="208"/>
    </location>
</feature>
<feature type="transmembrane region" description="Helical" evidence="1">
    <location>
        <begin position="12"/>
        <end position="33"/>
    </location>
</feature>
<gene>
    <name evidence="3" type="ORF">SAMN05518846_12531</name>
</gene>
<dbReference type="STRING" id="1884381.SAMN05518846_12531"/>
<dbReference type="RefSeq" id="WP_092276777.1">
    <property type="nucleotide sequence ID" value="NZ_FORT01000025.1"/>
</dbReference>
<evidence type="ECO:0000313" key="3">
    <source>
        <dbReference type="EMBL" id="SFK94828.1"/>
    </source>
</evidence>